<evidence type="ECO:0000313" key="7">
    <source>
        <dbReference type="EMBL" id="SCY68373.1"/>
    </source>
</evidence>
<dbReference type="SUPFAM" id="SSF53649">
    <property type="entry name" value="Alkaline phosphatase-like"/>
    <property type="match status" value="1"/>
</dbReference>
<dbReference type="STRING" id="419481.SAMN05216233_11655"/>
<dbReference type="GO" id="GO:0004035">
    <property type="term" value="F:alkaline phosphatase activity"/>
    <property type="evidence" value="ECO:0007669"/>
    <property type="project" value="TreeGrafter"/>
</dbReference>
<dbReference type="PRINTS" id="PR00113">
    <property type="entry name" value="ALKPHPHTASE"/>
</dbReference>
<keyword evidence="8" id="KW-1185">Reference proteome</keyword>
<keyword evidence="1" id="KW-0597">Phosphoprotein</keyword>
<accession>A0A1G5HX67</accession>
<dbReference type="InterPro" id="IPR017850">
    <property type="entry name" value="Alkaline_phosphatase_core_sf"/>
</dbReference>
<feature type="binding site" evidence="3">
    <location>
        <position position="37"/>
    </location>
    <ligand>
        <name>Zn(2+)</name>
        <dbReference type="ChEBI" id="CHEBI:29105"/>
        <label>2</label>
    </ligand>
</feature>
<evidence type="ECO:0000256" key="1">
    <source>
        <dbReference type="ARBA" id="ARBA00022553"/>
    </source>
</evidence>
<sequence length="847" mass="92194">MRILGKQGCFWGIACLVIGLFAPPASAAKHVILMISDGQGMGTVMATDFYNGNRAVYESFEGKYAMTTYSALGTYEPELGWRLFGSHLLNPTDSAAAATAMAIGVKTYPGMLGKSPLFMDMKNMVETASTQGLATGVVTSVEVSHATPAGMVAHNISRNNYEQIAAQMIYDSDLDVIMGAGHPMFDNNGNPRLQEREYRYVGGEEVFEDLTDSDGARAKDGRYWSFMDERADFEALAQGTLSAGKVFGLARAATTLQQGREGNPQVVNESNRNPSVPSLSDMTLGAIQALSDDPDGFFLMVEGGAVDWANHSNEKGRMIEEQSAFNAAVSEVVAWVEENSNWEETLLIVTADHECGYLWGTDERAFVPVGDNGAGNLPAMVFHADTHSNVPVPCYVKGTGAGPFLDGLVDGTDPFFAELFSGFDPGFSGAFIDNTDLFLLMSRWLEGEDEGTNGAGHWFKGDLHAHSLHSDGNAPVAAVLNSAEHKELDFFVLTEHDTDMFDSEDPGPVMPTHWDDPDYTSEETVLLYGVEWTTGKGHANAWATAPFDYTPLWHANTGLDAVAAVYGAHDGDALFSINHPSAIFCCPWEYDVDNAVDTIEIWNSMYRIPNLNGWSSHPFWDAELLKGRRMTGVGGSDTHKLAEYASDPFAKIEAALFGHGNPTTWVYAEEKTGDAILRSLKNGHVSLSYAPDAERLDLVADRDGDGYFETLMGDNLIQTPGRELSFQIDIRNPAPPGWFAVPRVKELTPENLVKLAAGEVDLPALLGLLAGKDTYLVGVLKNGIPHRAWIVSGGATRVTFDDVPASRGRTYYRAELMGTPDLLLFQRLLYGRVKAVTNPIYVNFPAR</sequence>
<feature type="binding site" evidence="3">
    <location>
        <position position="302"/>
    </location>
    <ligand>
        <name>Mg(2+)</name>
        <dbReference type="ChEBI" id="CHEBI:18420"/>
    </ligand>
</feature>
<comment type="similarity">
    <text evidence="4">Belongs to the alkaline phosphatase family.</text>
</comment>
<protein>
    <submittedName>
        <fullName evidence="7">Alkaline phosphatase</fullName>
    </submittedName>
</protein>
<dbReference type="EMBL" id="FMUX01000016">
    <property type="protein sequence ID" value="SCY68373.1"/>
    <property type="molecule type" value="Genomic_DNA"/>
</dbReference>
<feature type="active site" description="Phosphoserine intermediate" evidence="2">
    <location>
        <position position="94"/>
    </location>
</feature>
<dbReference type="PANTHER" id="PTHR11596">
    <property type="entry name" value="ALKALINE PHOSPHATASE"/>
    <property type="match status" value="1"/>
</dbReference>
<feature type="binding site" evidence="3">
    <location>
        <position position="311"/>
    </location>
    <ligand>
        <name>Zn(2+)</name>
        <dbReference type="ChEBI" id="CHEBI:29105"/>
        <label>2</label>
    </ligand>
</feature>
<feature type="binding site" evidence="3">
    <location>
        <position position="353"/>
    </location>
    <ligand>
        <name>Zn(2+)</name>
        <dbReference type="ChEBI" id="CHEBI:29105"/>
        <label>1</label>
    </ligand>
</feature>
<evidence type="ECO:0000256" key="2">
    <source>
        <dbReference type="PIRSR" id="PIRSR601952-1"/>
    </source>
</evidence>
<evidence type="ECO:0000256" key="4">
    <source>
        <dbReference type="RuleBase" id="RU003946"/>
    </source>
</evidence>
<comment type="cofactor">
    <cofactor evidence="3">
        <name>Mg(2+)</name>
        <dbReference type="ChEBI" id="CHEBI:18420"/>
    </cofactor>
    <text evidence="3">Binds 1 Mg(2+) ion.</text>
</comment>
<dbReference type="SUPFAM" id="SSF89550">
    <property type="entry name" value="PHP domain-like"/>
    <property type="match status" value="1"/>
</dbReference>
<evidence type="ECO:0000256" key="3">
    <source>
        <dbReference type="PIRSR" id="PIRSR601952-2"/>
    </source>
</evidence>
<dbReference type="RefSeq" id="WP_092213007.1">
    <property type="nucleotide sequence ID" value="NZ_FMUX01000016.1"/>
</dbReference>
<gene>
    <name evidence="7" type="ORF">SAMN05216233_11655</name>
</gene>
<proteinExistence type="inferred from homology"/>
<evidence type="ECO:0000256" key="5">
    <source>
        <dbReference type="SAM" id="MobiDB-lite"/>
    </source>
</evidence>
<dbReference type="AlphaFoldDB" id="A0A1G5HX67"/>
<dbReference type="Gene3D" id="3.40.720.10">
    <property type="entry name" value="Alkaline Phosphatase, subunit A"/>
    <property type="match status" value="1"/>
</dbReference>
<comment type="cofactor">
    <cofactor evidence="3">
        <name>Zn(2+)</name>
        <dbReference type="ChEBI" id="CHEBI:29105"/>
    </cofactor>
    <text evidence="3">Binds 2 Zn(2+) ions.</text>
</comment>
<dbReference type="Gene3D" id="3.20.20.140">
    <property type="entry name" value="Metal-dependent hydrolases"/>
    <property type="match status" value="1"/>
</dbReference>
<dbReference type="InterPro" id="IPR016195">
    <property type="entry name" value="Pol/histidinol_Pase-like"/>
</dbReference>
<keyword evidence="3" id="KW-0862">Zinc</keyword>
<evidence type="ECO:0000313" key="8">
    <source>
        <dbReference type="Proteomes" id="UP000198870"/>
    </source>
</evidence>
<dbReference type="InterPro" id="IPR001952">
    <property type="entry name" value="Alkaline_phosphatase"/>
</dbReference>
<keyword evidence="3" id="KW-0479">Metal-binding</keyword>
<feature type="binding site" evidence="3">
    <location>
        <position position="145"/>
    </location>
    <ligand>
        <name>Mg(2+)</name>
        <dbReference type="ChEBI" id="CHEBI:18420"/>
    </ligand>
</feature>
<feature type="chain" id="PRO_5011643080" evidence="6">
    <location>
        <begin position="28"/>
        <end position="847"/>
    </location>
</feature>
<feature type="signal peptide" evidence="6">
    <location>
        <begin position="1"/>
        <end position="27"/>
    </location>
</feature>
<dbReference type="NCBIfam" id="NF038032">
    <property type="entry name" value="CehA_McbA_metalo"/>
    <property type="match status" value="1"/>
</dbReference>
<dbReference type="GO" id="GO:0046872">
    <property type="term" value="F:metal ion binding"/>
    <property type="evidence" value="ECO:0007669"/>
    <property type="project" value="UniProtKB-KW"/>
</dbReference>
<keyword evidence="6" id="KW-0732">Signal</keyword>
<evidence type="ECO:0000256" key="6">
    <source>
        <dbReference type="SAM" id="SignalP"/>
    </source>
</evidence>
<dbReference type="PANTHER" id="PTHR11596:SF5">
    <property type="entry name" value="ALKALINE PHOSPHATASE"/>
    <property type="match status" value="1"/>
</dbReference>
<feature type="binding site" evidence="3">
    <location>
        <position position="307"/>
    </location>
    <ligand>
        <name>Zn(2+)</name>
        <dbReference type="ChEBI" id="CHEBI:29105"/>
        <label>2</label>
    </ligand>
</feature>
<dbReference type="OrthoDB" id="9794455at2"/>
<feature type="region of interest" description="Disordered" evidence="5">
    <location>
        <begin position="258"/>
        <end position="278"/>
    </location>
</feature>
<keyword evidence="3" id="KW-0460">Magnesium</keyword>
<organism evidence="7 8">
    <name type="scientific">Desulfoluna spongiiphila</name>
    <dbReference type="NCBI Taxonomy" id="419481"/>
    <lineage>
        <taxon>Bacteria</taxon>
        <taxon>Pseudomonadati</taxon>
        <taxon>Thermodesulfobacteriota</taxon>
        <taxon>Desulfobacteria</taxon>
        <taxon>Desulfobacterales</taxon>
        <taxon>Desulfolunaceae</taxon>
        <taxon>Desulfoluna</taxon>
    </lineage>
</organism>
<dbReference type="Pfam" id="PF00245">
    <property type="entry name" value="Alk_phosphatase"/>
    <property type="match status" value="1"/>
</dbReference>
<reference evidence="7 8" key="1">
    <citation type="submission" date="2016-10" db="EMBL/GenBank/DDBJ databases">
        <authorList>
            <person name="de Groot N.N."/>
        </authorList>
    </citation>
    <scope>NUCLEOTIDE SEQUENCE [LARGE SCALE GENOMIC DNA]</scope>
    <source>
        <strain evidence="7 8">AA1</strain>
    </source>
</reference>
<feature type="binding site" evidence="3">
    <location>
        <position position="37"/>
    </location>
    <ligand>
        <name>Mg(2+)</name>
        <dbReference type="ChEBI" id="CHEBI:18420"/>
    </ligand>
</feature>
<dbReference type="CDD" id="cd16012">
    <property type="entry name" value="ALP"/>
    <property type="match status" value="1"/>
</dbReference>
<feature type="binding site" evidence="3">
    <location>
        <position position="147"/>
    </location>
    <ligand>
        <name>Mg(2+)</name>
        <dbReference type="ChEBI" id="CHEBI:18420"/>
    </ligand>
</feature>
<feature type="binding site" evidence="3">
    <location>
        <position position="352"/>
    </location>
    <ligand>
        <name>Zn(2+)</name>
        <dbReference type="ChEBI" id="CHEBI:29105"/>
        <label>2</label>
    </ligand>
</feature>
<dbReference type="SMART" id="SM00098">
    <property type="entry name" value="alkPPc"/>
    <property type="match status" value="1"/>
</dbReference>
<dbReference type="Proteomes" id="UP000198870">
    <property type="component" value="Unassembled WGS sequence"/>
</dbReference>
<name>A0A1G5HX67_9BACT</name>